<evidence type="ECO:0000313" key="2">
    <source>
        <dbReference type="EMBL" id="MDX6804628.1"/>
    </source>
</evidence>
<accession>A0ABU4RKB3</accession>
<feature type="compositionally biased region" description="Acidic residues" evidence="1">
    <location>
        <begin position="97"/>
        <end position="142"/>
    </location>
</feature>
<evidence type="ECO:0000313" key="3">
    <source>
        <dbReference type="Proteomes" id="UP001274321"/>
    </source>
</evidence>
<dbReference type="EMBL" id="JAXAFJ010000001">
    <property type="protein sequence ID" value="MDX6804628.1"/>
    <property type="molecule type" value="Genomic_DNA"/>
</dbReference>
<protein>
    <submittedName>
        <fullName evidence="2">TIGR02300 family protein</fullName>
    </submittedName>
</protein>
<dbReference type="Pfam" id="PF09538">
    <property type="entry name" value="FYDLN_acid"/>
    <property type="match status" value="1"/>
</dbReference>
<gene>
    <name evidence="2" type="ORF">SCD90_01005</name>
</gene>
<sequence>MAKPELGTKRVCPVTGRKFYDLNKNPIISPYTGMVVPVAALAGSAALSRAAARAEPVDSRPDEGEELLDPEAGDVELISLEDADQDENAAGKKAPAADEDLEIEDEIPDDDDEADTFLEEDEDEGSDVSDLIDPDIVGDEET</sequence>
<comment type="caution">
    <text evidence="2">The sequence shown here is derived from an EMBL/GenBank/DDBJ whole genome shotgun (WGS) entry which is preliminary data.</text>
</comment>
<dbReference type="InterPro" id="IPR012644">
    <property type="entry name" value="CHP02300_FYDLN_acid"/>
</dbReference>
<evidence type="ECO:0000256" key="1">
    <source>
        <dbReference type="SAM" id="MobiDB-lite"/>
    </source>
</evidence>
<dbReference type="NCBIfam" id="TIGR02300">
    <property type="entry name" value="FYDLN_acid"/>
    <property type="match status" value="1"/>
</dbReference>
<organism evidence="2 3">
    <name type="scientific">Terrihabitans rhizophilus</name>
    <dbReference type="NCBI Taxonomy" id="3092662"/>
    <lineage>
        <taxon>Bacteria</taxon>
        <taxon>Pseudomonadati</taxon>
        <taxon>Pseudomonadota</taxon>
        <taxon>Alphaproteobacteria</taxon>
        <taxon>Hyphomicrobiales</taxon>
        <taxon>Terrihabitans</taxon>
    </lineage>
</organism>
<reference evidence="2 3" key="1">
    <citation type="submission" date="2023-11" db="EMBL/GenBank/DDBJ databases">
        <authorList>
            <person name="Bao R."/>
        </authorList>
    </citation>
    <scope>NUCLEOTIDE SEQUENCE [LARGE SCALE GENOMIC DNA]</scope>
    <source>
        <strain evidence="2 3">PJ23</strain>
    </source>
</reference>
<dbReference type="RefSeq" id="WP_319842753.1">
    <property type="nucleotide sequence ID" value="NZ_JAXAFJ010000001.1"/>
</dbReference>
<name>A0ABU4RKB3_9HYPH</name>
<proteinExistence type="predicted"/>
<feature type="region of interest" description="Disordered" evidence="1">
    <location>
        <begin position="51"/>
        <end position="142"/>
    </location>
</feature>
<dbReference type="Proteomes" id="UP001274321">
    <property type="component" value="Unassembled WGS sequence"/>
</dbReference>
<feature type="compositionally biased region" description="Acidic residues" evidence="1">
    <location>
        <begin position="63"/>
        <end position="87"/>
    </location>
</feature>
<keyword evidence="3" id="KW-1185">Reference proteome</keyword>